<evidence type="ECO:0000313" key="3">
    <source>
        <dbReference type="Proteomes" id="UP000542125"/>
    </source>
</evidence>
<dbReference type="SMART" id="SM00421">
    <property type="entry name" value="HTH_LUXR"/>
    <property type="match status" value="1"/>
</dbReference>
<dbReference type="EMBL" id="JACBYR010000001">
    <property type="protein sequence ID" value="NYE81163.1"/>
    <property type="molecule type" value="Genomic_DNA"/>
</dbReference>
<dbReference type="CDD" id="cd06170">
    <property type="entry name" value="LuxR_C_like"/>
    <property type="match status" value="1"/>
</dbReference>
<accession>A0A7Y9LLK3</accession>
<dbReference type="Pfam" id="PF00196">
    <property type="entry name" value="GerE"/>
    <property type="match status" value="1"/>
</dbReference>
<evidence type="ECO:0000313" key="2">
    <source>
        <dbReference type="EMBL" id="NYE81163.1"/>
    </source>
</evidence>
<reference evidence="2 3" key="1">
    <citation type="submission" date="2020-07" db="EMBL/GenBank/DDBJ databases">
        <title>Genomic Encyclopedia of Type Strains, Phase IV (KMG-V): Genome sequencing to study the core and pangenomes of soil and plant-associated prokaryotes.</title>
        <authorList>
            <person name="Whitman W."/>
        </authorList>
    </citation>
    <scope>NUCLEOTIDE SEQUENCE [LARGE SCALE GENOMIC DNA]</scope>
    <source>
        <strain evidence="2 3">SAS40</strain>
    </source>
</reference>
<keyword evidence="2" id="KW-0238">DNA-binding</keyword>
<dbReference type="RefSeq" id="WP_179582948.1">
    <property type="nucleotide sequence ID" value="NZ_JACBYR010000001.1"/>
</dbReference>
<proteinExistence type="predicted"/>
<dbReference type="InterPro" id="IPR016032">
    <property type="entry name" value="Sig_transdc_resp-reg_C-effctor"/>
</dbReference>
<dbReference type="PRINTS" id="PR00038">
    <property type="entry name" value="HTHLUXR"/>
</dbReference>
<keyword evidence="3" id="KW-1185">Reference proteome</keyword>
<dbReference type="Gene3D" id="3.40.50.2300">
    <property type="match status" value="1"/>
</dbReference>
<dbReference type="Proteomes" id="UP000542125">
    <property type="component" value="Unassembled WGS sequence"/>
</dbReference>
<dbReference type="AlphaFoldDB" id="A0A7Y9LLK3"/>
<dbReference type="InterPro" id="IPR000792">
    <property type="entry name" value="Tscrpt_reg_LuxR_C"/>
</dbReference>
<dbReference type="PANTHER" id="PTHR45566:SF1">
    <property type="entry name" value="HTH-TYPE TRANSCRIPTIONAL REGULATOR YHJB-RELATED"/>
    <property type="match status" value="1"/>
</dbReference>
<protein>
    <submittedName>
        <fullName evidence="2">DNA-binding NarL/FixJ family response regulator</fullName>
    </submittedName>
</protein>
<evidence type="ECO:0000259" key="1">
    <source>
        <dbReference type="PROSITE" id="PS50043"/>
    </source>
</evidence>
<dbReference type="GO" id="GO:0006355">
    <property type="term" value="P:regulation of DNA-templated transcription"/>
    <property type="evidence" value="ECO:0007669"/>
    <property type="project" value="InterPro"/>
</dbReference>
<comment type="caution">
    <text evidence="2">The sequence shown here is derived from an EMBL/GenBank/DDBJ whole genome shotgun (WGS) entry which is preliminary data.</text>
</comment>
<organism evidence="2 3">
    <name type="scientific">Pigmentiphaga litoralis</name>
    <dbReference type="NCBI Taxonomy" id="516702"/>
    <lineage>
        <taxon>Bacteria</taxon>
        <taxon>Pseudomonadati</taxon>
        <taxon>Pseudomonadota</taxon>
        <taxon>Betaproteobacteria</taxon>
        <taxon>Burkholderiales</taxon>
        <taxon>Alcaligenaceae</taxon>
        <taxon>Pigmentiphaga</taxon>
    </lineage>
</organism>
<dbReference type="InterPro" id="IPR051015">
    <property type="entry name" value="EvgA-like"/>
</dbReference>
<gene>
    <name evidence="2" type="ORF">FHW18_000434</name>
</gene>
<feature type="domain" description="HTH luxR-type" evidence="1">
    <location>
        <begin position="154"/>
        <end position="219"/>
    </location>
</feature>
<dbReference type="SUPFAM" id="SSF46894">
    <property type="entry name" value="C-terminal effector domain of the bipartite response regulators"/>
    <property type="match status" value="1"/>
</dbReference>
<dbReference type="GO" id="GO:0003677">
    <property type="term" value="F:DNA binding"/>
    <property type="evidence" value="ECO:0007669"/>
    <property type="project" value="UniProtKB-KW"/>
</dbReference>
<name>A0A7Y9LLK3_9BURK</name>
<dbReference type="PROSITE" id="PS50043">
    <property type="entry name" value="HTH_LUXR_2"/>
    <property type="match status" value="1"/>
</dbReference>
<dbReference type="PANTHER" id="PTHR45566">
    <property type="entry name" value="HTH-TYPE TRANSCRIPTIONAL REGULATOR YHJB-RELATED"/>
    <property type="match status" value="1"/>
</dbReference>
<sequence>MTKVVLIERHPILLRGLHQVLAGIDPAWDVVGVDILELTDPQIYSGSQLVILSLPNDAQAAQACLSIVQRVIRPTRILILCDVVDGIYPEIPPHDNIVGYISKAAPIDLLESAIRMVQAGGQCFPARQVRDLLPPGAELAEPVLSLDDGEVDTADADLLSITPRQYEVLVLLARGYPIKTVSRMLNISVATAKTHAYTLYRRLNVKNKSEAVYEALRRGATLDWMPPTPPAAQPKTPLRRASDREVVIPTHDVDGRQNALF</sequence>